<gene>
    <name evidence="1" type="ORF">HICCMSTLAB_LOCUS5582</name>
</gene>
<protein>
    <submittedName>
        <fullName evidence="1">Uncharacterized protein</fullName>
    </submittedName>
</protein>
<keyword evidence="2" id="KW-1185">Reference proteome</keyword>
<dbReference type="Proteomes" id="UP000786811">
    <property type="component" value="Unassembled WGS sequence"/>
</dbReference>
<reference evidence="1" key="1">
    <citation type="submission" date="2021-04" db="EMBL/GenBank/DDBJ databases">
        <authorList>
            <person name="Chebbi M.A.C M."/>
        </authorList>
    </citation>
    <scope>NUCLEOTIDE SEQUENCE</scope>
</reference>
<sequence length="60" mass="7104">MAAATLNNEINNSGSRRYVFYFQIDDQPAYRVENLDFQTYLKIKHDNNEAFAFITRLIEL</sequence>
<accession>A0A8J2HAP1</accession>
<organism evidence="1 2">
    <name type="scientific">Cotesia congregata</name>
    <name type="common">Parasitoid wasp</name>
    <name type="synonym">Apanteles congregatus</name>
    <dbReference type="NCBI Taxonomy" id="51543"/>
    <lineage>
        <taxon>Eukaryota</taxon>
        <taxon>Metazoa</taxon>
        <taxon>Ecdysozoa</taxon>
        <taxon>Arthropoda</taxon>
        <taxon>Hexapoda</taxon>
        <taxon>Insecta</taxon>
        <taxon>Pterygota</taxon>
        <taxon>Neoptera</taxon>
        <taxon>Endopterygota</taxon>
        <taxon>Hymenoptera</taxon>
        <taxon>Apocrita</taxon>
        <taxon>Ichneumonoidea</taxon>
        <taxon>Braconidae</taxon>
        <taxon>Microgastrinae</taxon>
        <taxon>Cotesia</taxon>
    </lineage>
</organism>
<name>A0A8J2HAP1_COTCN</name>
<comment type="caution">
    <text evidence="1">The sequence shown here is derived from an EMBL/GenBank/DDBJ whole genome shotgun (WGS) entry which is preliminary data.</text>
</comment>
<dbReference type="AlphaFoldDB" id="A0A8J2HAP1"/>
<evidence type="ECO:0000313" key="2">
    <source>
        <dbReference type="Proteomes" id="UP000786811"/>
    </source>
</evidence>
<dbReference type="EMBL" id="CAJNRD030001119">
    <property type="protein sequence ID" value="CAG5090318.1"/>
    <property type="molecule type" value="Genomic_DNA"/>
</dbReference>
<evidence type="ECO:0000313" key="1">
    <source>
        <dbReference type="EMBL" id="CAG5090318.1"/>
    </source>
</evidence>
<proteinExistence type="predicted"/>